<comment type="subcellular location">
    <subcellularLocation>
        <location evidence="5">Cytoplasm</location>
    </subcellularLocation>
</comment>
<comment type="subunit">
    <text evidence="5">Monomer.</text>
</comment>
<keyword evidence="5" id="KW-0963">Cytoplasm</keyword>
<keyword evidence="3 5" id="KW-0560">Oxidoreductase</keyword>
<evidence type="ECO:0000256" key="2">
    <source>
        <dbReference type="ARBA" id="ARBA00022827"/>
    </source>
</evidence>
<dbReference type="InterPro" id="IPR036188">
    <property type="entry name" value="FAD/NAD-bd_sf"/>
</dbReference>
<comment type="caution">
    <text evidence="7">The sequence shown here is derived from an EMBL/GenBank/DDBJ whole genome shotgun (WGS) entry which is preliminary data.</text>
</comment>
<keyword evidence="5" id="KW-0521">NADP</keyword>
<organism evidence="7 8">
    <name type="scientific">Rhizobium viscosum</name>
    <name type="common">Arthrobacter viscosus</name>
    <dbReference type="NCBI Taxonomy" id="1673"/>
    <lineage>
        <taxon>Bacteria</taxon>
        <taxon>Pseudomonadati</taxon>
        <taxon>Pseudomonadota</taxon>
        <taxon>Alphaproteobacteria</taxon>
        <taxon>Hyphomicrobiales</taxon>
        <taxon>Rhizobiaceae</taxon>
        <taxon>Rhizobium/Agrobacterium group</taxon>
        <taxon>Rhizobium</taxon>
    </lineage>
</organism>
<dbReference type="EMBL" id="JADBEC010000001">
    <property type="protein sequence ID" value="MBE1506728.1"/>
    <property type="molecule type" value="Genomic_DNA"/>
</dbReference>
<dbReference type="RefSeq" id="WP_192730387.1">
    <property type="nucleotide sequence ID" value="NZ_BAAAVL010000019.1"/>
</dbReference>
<dbReference type="PRINTS" id="PR00420">
    <property type="entry name" value="RNGMNOXGNASE"/>
</dbReference>
<dbReference type="PANTHER" id="PTHR46972:SF1">
    <property type="entry name" value="FAD DEPENDENT OXIDOREDUCTASE DOMAIN-CONTAINING PROTEIN"/>
    <property type="match status" value="1"/>
</dbReference>
<feature type="domain" description="FAD-binding" evidence="6">
    <location>
        <begin position="3"/>
        <end position="323"/>
    </location>
</feature>
<comment type="domain">
    <text evidence="5">Consists of an N-terminal FAD-binding domain with a Rossman fold and a C-terminal substrate-binding domain.</text>
</comment>
<dbReference type="HAMAP" id="MF_00845">
    <property type="entry name" value="TetX_monooxygenase"/>
    <property type="match status" value="1"/>
</dbReference>
<keyword evidence="1 5" id="KW-0285">Flavoprotein</keyword>
<comment type="cofactor">
    <cofactor evidence="5">
        <name>FAD</name>
        <dbReference type="ChEBI" id="CHEBI:57692"/>
    </cofactor>
</comment>
<keyword evidence="5" id="KW-0547">Nucleotide-binding</keyword>
<feature type="binding site" evidence="5">
    <location>
        <position position="103"/>
    </location>
    <ligand>
        <name>FAD</name>
        <dbReference type="ChEBI" id="CHEBI:57692"/>
    </ligand>
</feature>
<evidence type="ECO:0000259" key="6">
    <source>
        <dbReference type="Pfam" id="PF01494"/>
    </source>
</evidence>
<dbReference type="SUPFAM" id="SSF51905">
    <property type="entry name" value="FAD/NAD(P)-binding domain"/>
    <property type="match status" value="1"/>
</dbReference>
<feature type="binding site" evidence="5">
    <location>
        <position position="47"/>
    </location>
    <ligand>
        <name>FAD</name>
        <dbReference type="ChEBI" id="CHEBI:57692"/>
    </ligand>
</feature>
<comment type="catalytic activity">
    <reaction evidence="5">
        <text>a tetracycline + NADPH + O2 + H(+) = an 11a-hydroxytetracycline + NADP(+) + H2O</text>
        <dbReference type="Rhea" id="RHEA:61444"/>
        <dbReference type="ChEBI" id="CHEBI:15377"/>
        <dbReference type="ChEBI" id="CHEBI:15378"/>
        <dbReference type="ChEBI" id="CHEBI:15379"/>
        <dbReference type="ChEBI" id="CHEBI:57783"/>
        <dbReference type="ChEBI" id="CHEBI:58349"/>
        <dbReference type="ChEBI" id="CHEBI:144644"/>
        <dbReference type="ChEBI" id="CHEBI:144645"/>
    </reaction>
</comment>
<dbReference type="InterPro" id="IPR043683">
    <property type="entry name" value="TetX_monooxygenase"/>
</dbReference>
<name>A0ABR9IU41_RHIVS</name>
<evidence type="ECO:0000256" key="4">
    <source>
        <dbReference type="ARBA" id="ARBA00023033"/>
    </source>
</evidence>
<dbReference type="Proteomes" id="UP000620262">
    <property type="component" value="Unassembled WGS sequence"/>
</dbReference>
<keyword evidence="8" id="KW-1185">Reference proteome</keyword>
<dbReference type="Pfam" id="PF01494">
    <property type="entry name" value="FAD_binding_3"/>
    <property type="match status" value="1"/>
</dbReference>
<evidence type="ECO:0000313" key="7">
    <source>
        <dbReference type="EMBL" id="MBE1506728.1"/>
    </source>
</evidence>
<evidence type="ECO:0000256" key="3">
    <source>
        <dbReference type="ARBA" id="ARBA00023002"/>
    </source>
</evidence>
<evidence type="ECO:0000313" key="8">
    <source>
        <dbReference type="Proteomes" id="UP000620262"/>
    </source>
</evidence>
<dbReference type="Gene3D" id="3.50.50.60">
    <property type="entry name" value="FAD/NAD(P)-binding domain"/>
    <property type="match status" value="1"/>
</dbReference>
<sequence>MTVKVTIVGAGLGGLTLARVLAVNGIEATIYEAEPSAEARIQGGQLDIHPHNGQRALEDAGLTEAFRAIIHHGAQASRALDRHGVVLLEKADDGTLSRPEVLRGDLRRILISSLPAGTIQWGKKLTGVAALGAGRHELGFADGTGVISDLLVGADGAWSKVRPLLSDAKPVYVGTAYVEAYLHDADIRHPAAAEAVGRGGMFALSPGKGITAHREAGGVLHAYIQMNRSPEWIAGIDFSDAAAAKARIAAEFEGWAPALTALITESDTALAPRLIHALPDAHRWPRLPGVTLIGDAAHLMAPSGEGANLAMFDGAELAKAIAAQPDNIEAALAAFEEAMFARSAIEAEGARFILDLCVGDRAPYGLVDFFAGKLGQG</sequence>
<feature type="binding site" evidence="5">
    <location>
        <position position="40"/>
    </location>
    <ligand>
        <name>NADPH</name>
        <dbReference type="ChEBI" id="CHEBI:57783"/>
    </ligand>
</feature>
<keyword evidence="2 5" id="KW-0274">FAD</keyword>
<feature type="binding site" evidence="5">
    <location>
        <position position="295"/>
    </location>
    <ligand>
        <name>FAD</name>
        <dbReference type="ChEBI" id="CHEBI:57692"/>
    </ligand>
</feature>
<dbReference type="InterPro" id="IPR002938">
    <property type="entry name" value="FAD-bd"/>
</dbReference>
<accession>A0ABR9IU41</accession>
<dbReference type="PANTHER" id="PTHR46972">
    <property type="entry name" value="MONOOXYGENASE ASQM-RELATED"/>
    <property type="match status" value="1"/>
</dbReference>
<proteinExistence type="inferred from homology"/>
<evidence type="ECO:0000256" key="5">
    <source>
        <dbReference type="HAMAP-Rule" id="MF_00845"/>
    </source>
</evidence>
<protein>
    <recommendedName>
        <fullName evidence="5">Flavin-dependent monooxygenase</fullName>
    </recommendedName>
    <alternativeName>
        <fullName evidence="5">TetX monooxygenase</fullName>
        <shortName evidence="5">TetX</shortName>
        <ecNumber evidence="5">1.14.13.-</ecNumber>
    </alternativeName>
</protein>
<gene>
    <name evidence="7" type="ORF">H4W29_003909</name>
</gene>
<reference evidence="7 8" key="1">
    <citation type="submission" date="2020-10" db="EMBL/GenBank/DDBJ databases">
        <title>Sequencing the genomes of 1000 actinobacteria strains.</title>
        <authorList>
            <person name="Klenk H.-P."/>
        </authorList>
    </citation>
    <scope>NUCLEOTIDE SEQUENCE [LARGE SCALE GENOMIC DNA]</scope>
    <source>
        <strain evidence="7 8">DSM 7307</strain>
    </source>
</reference>
<comment type="function">
    <text evidence="5">An FAD-requiring monooxygenase active on some tetracycline antibiotic derivatives, which leads to their inactivation. Hydroxylates carbon 11a of tetracycline and some analogs.</text>
</comment>
<dbReference type="EC" id="1.14.13.-" evidence="5"/>
<comment type="similarity">
    <text evidence="5">Belongs to the aromatic-ring hydroxylase family. TetX subfamily.</text>
</comment>
<keyword evidence="4 5" id="KW-0503">Monooxygenase</keyword>
<evidence type="ECO:0000256" key="1">
    <source>
        <dbReference type="ARBA" id="ARBA00022630"/>
    </source>
</evidence>